<dbReference type="AlphaFoldDB" id="A0A2G9SCE7"/>
<feature type="non-terminal residue" evidence="2">
    <location>
        <position position="70"/>
    </location>
</feature>
<dbReference type="OrthoDB" id="6418794at2759"/>
<organism evidence="2">
    <name type="scientific">Aquarana catesbeiana</name>
    <name type="common">American bullfrog</name>
    <name type="synonym">Rana catesbeiana</name>
    <dbReference type="NCBI Taxonomy" id="8400"/>
    <lineage>
        <taxon>Eukaryota</taxon>
        <taxon>Metazoa</taxon>
        <taxon>Chordata</taxon>
        <taxon>Craniata</taxon>
        <taxon>Vertebrata</taxon>
        <taxon>Euteleostomi</taxon>
        <taxon>Amphibia</taxon>
        <taxon>Batrachia</taxon>
        <taxon>Anura</taxon>
        <taxon>Neobatrachia</taxon>
        <taxon>Ranoidea</taxon>
        <taxon>Ranidae</taxon>
        <taxon>Aquarana</taxon>
    </lineage>
</organism>
<name>A0A2G9SCE7_AQUCT</name>
<sequence length="70" mass="7677">MPNTHYKLDVCAFNSAGDGPKSHTTEFETKKAPPSQIPRIISAVKSGSQYIITWEHVTPLSNESAVNGYK</sequence>
<gene>
    <name evidence="2" type="ORF">AB205_0005320</name>
</gene>
<reference evidence="2" key="1">
    <citation type="submission" date="2017-08" db="EMBL/GenBank/DDBJ databases">
        <title>Assembly of the North American Bullfrog Genome.</title>
        <authorList>
            <person name="Warren R.L."/>
            <person name="Vandervalk B.P."/>
            <person name="Kucuk E."/>
            <person name="Birol I."/>
            <person name="Helbing C."/>
            <person name="Pandoh P."/>
            <person name="Behsaz B."/>
            <person name="Mohamadi H."/>
            <person name="Chu J."/>
            <person name="Jackman S."/>
            <person name="Hammond S.A."/>
            <person name="Veldhoen N."/>
            <person name="Kirk H."/>
            <person name="Zhao Y."/>
            <person name="Coope R."/>
            <person name="Pleasance S."/>
            <person name="Moore R."/>
            <person name="Holt R."/>
        </authorList>
    </citation>
    <scope>NUCLEOTIDE SEQUENCE</scope>
    <source>
        <strain evidence="2">Bruno</strain>
        <tissue evidence="2">Liver</tissue>
    </source>
</reference>
<dbReference type="PROSITE" id="PS50853">
    <property type="entry name" value="FN3"/>
    <property type="match status" value="1"/>
</dbReference>
<evidence type="ECO:0000259" key="1">
    <source>
        <dbReference type="PROSITE" id="PS50853"/>
    </source>
</evidence>
<proteinExistence type="predicted"/>
<dbReference type="InterPro" id="IPR003961">
    <property type="entry name" value="FN3_dom"/>
</dbReference>
<dbReference type="CDD" id="cd00063">
    <property type="entry name" value="FN3"/>
    <property type="match status" value="1"/>
</dbReference>
<dbReference type="InterPro" id="IPR036116">
    <property type="entry name" value="FN3_sf"/>
</dbReference>
<evidence type="ECO:0000313" key="2">
    <source>
        <dbReference type="EMBL" id="PIO37819.1"/>
    </source>
</evidence>
<dbReference type="Gene3D" id="2.60.40.10">
    <property type="entry name" value="Immunoglobulins"/>
    <property type="match status" value="1"/>
</dbReference>
<accession>A0A2G9SCE7</accession>
<dbReference type="InterPro" id="IPR013783">
    <property type="entry name" value="Ig-like_fold"/>
</dbReference>
<dbReference type="EMBL" id="KV925140">
    <property type="protein sequence ID" value="PIO37819.1"/>
    <property type="molecule type" value="Genomic_DNA"/>
</dbReference>
<dbReference type="SUPFAM" id="SSF49265">
    <property type="entry name" value="Fibronectin type III"/>
    <property type="match status" value="1"/>
</dbReference>
<protein>
    <recommendedName>
        <fullName evidence="1">Fibronectin type-III domain-containing protein</fullName>
    </recommendedName>
</protein>
<feature type="domain" description="Fibronectin type-III" evidence="1">
    <location>
        <begin position="1"/>
        <end position="32"/>
    </location>
</feature>